<feature type="region of interest" description="Disordered" evidence="2">
    <location>
        <begin position="229"/>
        <end position="255"/>
    </location>
</feature>
<feature type="compositionally biased region" description="Basic and acidic residues" evidence="2">
    <location>
        <begin position="1"/>
        <end position="19"/>
    </location>
</feature>
<protein>
    <submittedName>
        <fullName evidence="3">Uncharacterized protein</fullName>
    </submittedName>
</protein>
<keyword evidence="4" id="KW-1185">Reference proteome</keyword>
<proteinExistence type="predicted"/>
<dbReference type="PANTHER" id="PTHR34452">
    <property type="entry name" value="MYOSIN HEAVY CHAIN-RELATED PROTEIN"/>
    <property type="match status" value="1"/>
</dbReference>
<comment type="caution">
    <text evidence="3">The sequence shown here is derived from an EMBL/GenBank/DDBJ whole genome shotgun (WGS) entry which is preliminary data.</text>
</comment>
<dbReference type="Proteomes" id="UP000298416">
    <property type="component" value="Unassembled WGS sequence"/>
</dbReference>
<organism evidence="3">
    <name type="scientific">Salvia splendens</name>
    <name type="common">Scarlet sage</name>
    <dbReference type="NCBI Taxonomy" id="180675"/>
    <lineage>
        <taxon>Eukaryota</taxon>
        <taxon>Viridiplantae</taxon>
        <taxon>Streptophyta</taxon>
        <taxon>Embryophyta</taxon>
        <taxon>Tracheophyta</taxon>
        <taxon>Spermatophyta</taxon>
        <taxon>Magnoliopsida</taxon>
        <taxon>eudicotyledons</taxon>
        <taxon>Gunneridae</taxon>
        <taxon>Pentapetalae</taxon>
        <taxon>asterids</taxon>
        <taxon>lamiids</taxon>
        <taxon>Lamiales</taxon>
        <taxon>Lamiaceae</taxon>
        <taxon>Nepetoideae</taxon>
        <taxon>Mentheae</taxon>
        <taxon>Salviinae</taxon>
        <taxon>Salvia</taxon>
        <taxon>Salvia subgen. Calosphace</taxon>
        <taxon>core Calosphace</taxon>
    </lineage>
</organism>
<dbReference type="PANTHER" id="PTHR34452:SF7">
    <property type="entry name" value="MYOSIN HEAVY CHAIN-RELATED PROTEIN"/>
    <property type="match status" value="1"/>
</dbReference>
<dbReference type="SUPFAM" id="SSF57997">
    <property type="entry name" value="Tropomyosin"/>
    <property type="match status" value="1"/>
</dbReference>
<dbReference type="Gene3D" id="1.10.287.1490">
    <property type="match status" value="1"/>
</dbReference>
<name>A0A8X8WF41_SALSN</name>
<dbReference type="AlphaFoldDB" id="A0A8X8WF41"/>
<reference evidence="3" key="2">
    <citation type="submission" date="2020-08" db="EMBL/GenBank/DDBJ databases">
        <title>Plant Genome Project.</title>
        <authorList>
            <person name="Zhang R.-G."/>
        </authorList>
    </citation>
    <scope>NUCLEOTIDE SEQUENCE</scope>
    <source>
        <strain evidence="3">Huo1</strain>
        <tissue evidence="3">Leaf</tissue>
    </source>
</reference>
<feature type="coiled-coil region" evidence="1">
    <location>
        <begin position="61"/>
        <end position="218"/>
    </location>
</feature>
<evidence type="ECO:0000256" key="2">
    <source>
        <dbReference type="SAM" id="MobiDB-lite"/>
    </source>
</evidence>
<evidence type="ECO:0000313" key="3">
    <source>
        <dbReference type="EMBL" id="KAG6393550.1"/>
    </source>
</evidence>
<gene>
    <name evidence="3" type="ORF">SASPL_147793</name>
</gene>
<dbReference type="EMBL" id="PNBA02000018">
    <property type="protein sequence ID" value="KAG6393550.1"/>
    <property type="molecule type" value="Genomic_DNA"/>
</dbReference>
<evidence type="ECO:0000313" key="4">
    <source>
        <dbReference type="Proteomes" id="UP000298416"/>
    </source>
</evidence>
<reference evidence="3" key="1">
    <citation type="submission" date="2018-01" db="EMBL/GenBank/DDBJ databases">
        <authorList>
            <person name="Mao J.F."/>
        </authorList>
    </citation>
    <scope>NUCLEOTIDE SEQUENCE</scope>
    <source>
        <strain evidence="3">Huo1</strain>
        <tissue evidence="3">Leaf</tissue>
    </source>
</reference>
<keyword evidence="1" id="KW-0175">Coiled coil</keyword>
<sequence>MSSKVEQEQRAIRAEETLRKTRSQNASTAKRIQEEFRRLSVQLATTFEANEKLAAKSLAERNELRLQKFHLEEAIKKASAEHQSVKTSYEDSLSQLASQVKSMANQIEKMQNSVKEMESLVEQGNKERTVLENRITSLENDAKNSEKELNKMRCLLEEKESIVWNLQAELDSLHSQYDEIKHSLSEHELKNEELREKVSQLKEDLKKNEDALRSMEKKMKDLSSCSISAGGGRIGPLSFVSDEKCEGSVNSPPEA</sequence>
<accession>A0A8X8WF41</accession>
<feature type="region of interest" description="Disordered" evidence="2">
    <location>
        <begin position="1"/>
        <end position="30"/>
    </location>
</feature>
<evidence type="ECO:0000256" key="1">
    <source>
        <dbReference type="SAM" id="Coils"/>
    </source>
</evidence>